<dbReference type="EMBL" id="CADEAL010002779">
    <property type="protein sequence ID" value="CAB1442102.1"/>
    <property type="molecule type" value="Genomic_DNA"/>
</dbReference>
<feature type="compositionally biased region" description="Polar residues" evidence="1">
    <location>
        <begin position="106"/>
        <end position="118"/>
    </location>
</feature>
<feature type="region of interest" description="Disordered" evidence="1">
    <location>
        <begin position="85"/>
        <end position="133"/>
    </location>
</feature>
<dbReference type="Proteomes" id="UP001153269">
    <property type="component" value="Unassembled WGS sequence"/>
</dbReference>
<feature type="compositionally biased region" description="Basic and acidic residues" evidence="1">
    <location>
        <begin position="92"/>
        <end position="104"/>
    </location>
</feature>
<keyword evidence="3" id="KW-1185">Reference proteome</keyword>
<sequence length="133" mass="15205">MWADDASHVPVYVLKSQLEGGWMLRASEETPACWRETPELLGEINLSPPRVWKPCKWLESVLHFSPSPEVLPGLVPSHYRNMAEGQSYARRRLPESTRRGRPDKATSFSRLAETQPNHKGTRGSRLEDVRNEL</sequence>
<accession>A0A9N7UYQ8</accession>
<evidence type="ECO:0000313" key="3">
    <source>
        <dbReference type="Proteomes" id="UP001153269"/>
    </source>
</evidence>
<gene>
    <name evidence="2" type="ORF">PLEPLA_LOCUS29805</name>
</gene>
<proteinExistence type="predicted"/>
<dbReference type="AlphaFoldDB" id="A0A9N7UYQ8"/>
<evidence type="ECO:0000256" key="1">
    <source>
        <dbReference type="SAM" id="MobiDB-lite"/>
    </source>
</evidence>
<organism evidence="2 3">
    <name type="scientific">Pleuronectes platessa</name>
    <name type="common">European plaice</name>
    <dbReference type="NCBI Taxonomy" id="8262"/>
    <lineage>
        <taxon>Eukaryota</taxon>
        <taxon>Metazoa</taxon>
        <taxon>Chordata</taxon>
        <taxon>Craniata</taxon>
        <taxon>Vertebrata</taxon>
        <taxon>Euteleostomi</taxon>
        <taxon>Actinopterygii</taxon>
        <taxon>Neopterygii</taxon>
        <taxon>Teleostei</taxon>
        <taxon>Neoteleostei</taxon>
        <taxon>Acanthomorphata</taxon>
        <taxon>Carangaria</taxon>
        <taxon>Pleuronectiformes</taxon>
        <taxon>Pleuronectoidei</taxon>
        <taxon>Pleuronectidae</taxon>
        <taxon>Pleuronectes</taxon>
    </lineage>
</organism>
<reference evidence="2" key="1">
    <citation type="submission" date="2020-03" db="EMBL/GenBank/DDBJ databases">
        <authorList>
            <person name="Weist P."/>
        </authorList>
    </citation>
    <scope>NUCLEOTIDE SEQUENCE</scope>
</reference>
<name>A0A9N7UYQ8_PLEPL</name>
<comment type="caution">
    <text evidence="2">The sequence shown here is derived from an EMBL/GenBank/DDBJ whole genome shotgun (WGS) entry which is preliminary data.</text>
</comment>
<feature type="compositionally biased region" description="Basic and acidic residues" evidence="1">
    <location>
        <begin position="124"/>
        <end position="133"/>
    </location>
</feature>
<protein>
    <submittedName>
        <fullName evidence="2">Uncharacterized protein</fullName>
    </submittedName>
</protein>
<evidence type="ECO:0000313" key="2">
    <source>
        <dbReference type="EMBL" id="CAB1442102.1"/>
    </source>
</evidence>